<dbReference type="RefSeq" id="WP_148069340.1">
    <property type="nucleotide sequence ID" value="NZ_VRZA01000005.1"/>
</dbReference>
<name>A0A5C8ZXY7_9GAMM</name>
<dbReference type="PANTHER" id="PTHR43081:SF1">
    <property type="entry name" value="ADENYLATE CYCLASE, TERMINAL-DIFFERENTIATION SPECIFIC"/>
    <property type="match status" value="1"/>
</dbReference>
<dbReference type="GO" id="GO:0009190">
    <property type="term" value="P:cyclic nucleotide biosynthetic process"/>
    <property type="evidence" value="ECO:0007669"/>
    <property type="project" value="InterPro"/>
</dbReference>
<dbReference type="GO" id="GO:0004016">
    <property type="term" value="F:adenylate cyclase activity"/>
    <property type="evidence" value="ECO:0007669"/>
    <property type="project" value="UniProtKB-ARBA"/>
</dbReference>
<reference evidence="2 3" key="1">
    <citation type="submission" date="2019-08" db="EMBL/GenBank/DDBJ databases">
        <title>Parahaliea maris sp. nov., isolated from the surface seawater.</title>
        <authorList>
            <person name="Liu Y."/>
        </authorList>
    </citation>
    <scope>NUCLEOTIDE SEQUENCE [LARGE SCALE GENOMIC DNA]</scope>
    <source>
        <strain evidence="2 3">HSLHS9</strain>
    </source>
</reference>
<dbReference type="PANTHER" id="PTHR43081">
    <property type="entry name" value="ADENYLATE CYCLASE, TERMINAL-DIFFERENTIATION SPECIFIC-RELATED"/>
    <property type="match status" value="1"/>
</dbReference>
<sequence length="216" mass="24205">MIVDGDNLFQCMSRMIAEGGDPCENEQQIWDRYGETVAILIIDSSGFSRTSQSHGILHFLSRLMQLRQICESVLQNHRCKRLHFEADNATAAFNDPSDAVRAALALQQAVYQSGLMLNERERFRISAGIGYGRLLYSETLEGYFGDQMNIASKLGEDIACGDEILLSEAVYKAAQKVMPTDIQTCDIEVSGIQLRYYRHRFQPGLSSVTPIRAGRT</sequence>
<dbReference type="InterPro" id="IPR001054">
    <property type="entry name" value="A/G_cyclase"/>
</dbReference>
<dbReference type="Gene3D" id="3.30.70.1230">
    <property type="entry name" value="Nucleotide cyclase"/>
    <property type="match status" value="1"/>
</dbReference>
<dbReference type="CDD" id="cd07302">
    <property type="entry name" value="CHD"/>
    <property type="match status" value="1"/>
</dbReference>
<dbReference type="EMBL" id="VRZA01000005">
    <property type="protein sequence ID" value="TXS92101.1"/>
    <property type="molecule type" value="Genomic_DNA"/>
</dbReference>
<evidence type="ECO:0000313" key="2">
    <source>
        <dbReference type="EMBL" id="TXS92101.1"/>
    </source>
</evidence>
<keyword evidence="3" id="KW-1185">Reference proteome</keyword>
<protein>
    <submittedName>
        <fullName evidence="2">Adenylate/guanylate cyclase domain-containing protein</fullName>
    </submittedName>
</protein>
<evidence type="ECO:0000259" key="1">
    <source>
        <dbReference type="PROSITE" id="PS50125"/>
    </source>
</evidence>
<gene>
    <name evidence="2" type="ORF">FV139_15370</name>
</gene>
<dbReference type="SUPFAM" id="SSF55073">
    <property type="entry name" value="Nucleotide cyclase"/>
    <property type="match status" value="1"/>
</dbReference>
<dbReference type="InterPro" id="IPR050697">
    <property type="entry name" value="Adenylyl/Guanylyl_Cyclase_3/4"/>
</dbReference>
<dbReference type="AlphaFoldDB" id="A0A5C8ZXY7"/>
<evidence type="ECO:0000313" key="3">
    <source>
        <dbReference type="Proteomes" id="UP000321039"/>
    </source>
</evidence>
<accession>A0A5C8ZXY7</accession>
<dbReference type="Proteomes" id="UP000321039">
    <property type="component" value="Unassembled WGS sequence"/>
</dbReference>
<dbReference type="InterPro" id="IPR029787">
    <property type="entry name" value="Nucleotide_cyclase"/>
</dbReference>
<proteinExistence type="predicted"/>
<dbReference type="PROSITE" id="PS50125">
    <property type="entry name" value="GUANYLATE_CYCLASE_2"/>
    <property type="match status" value="1"/>
</dbReference>
<organism evidence="2 3">
    <name type="scientific">Parahaliea maris</name>
    <dbReference type="NCBI Taxonomy" id="2716870"/>
    <lineage>
        <taxon>Bacteria</taxon>
        <taxon>Pseudomonadati</taxon>
        <taxon>Pseudomonadota</taxon>
        <taxon>Gammaproteobacteria</taxon>
        <taxon>Cellvibrionales</taxon>
        <taxon>Halieaceae</taxon>
        <taxon>Parahaliea</taxon>
    </lineage>
</organism>
<dbReference type="GO" id="GO:0035556">
    <property type="term" value="P:intracellular signal transduction"/>
    <property type="evidence" value="ECO:0007669"/>
    <property type="project" value="InterPro"/>
</dbReference>
<feature type="domain" description="Guanylate cyclase" evidence="1">
    <location>
        <begin position="38"/>
        <end position="155"/>
    </location>
</feature>
<comment type="caution">
    <text evidence="2">The sequence shown here is derived from an EMBL/GenBank/DDBJ whole genome shotgun (WGS) entry which is preliminary data.</text>
</comment>